<feature type="binding site" evidence="11">
    <location>
        <position position="15"/>
    </location>
    <ligand>
        <name>NAD(+)</name>
        <dbReference type="ChEBI" id="CHEBI:57540"/>
    </ligand>
</feature>
<dbReference type="GO" id="GO:0006633">
    <property type="term" value="P:fatty acid biosynthetic process"/>
    <property type="evidence" value="ECO:0007669"/>
    <property type="project" value="UniProtKB-UniPathway"/>
</dbReference>
<evidence type="ECO:0000256" key="8">
    <source>
        <dbReference type="ARBA" id="ARBA00048572"/>
    </source>
</evidence>
<dbReference type="UniPathway" id="UPA00094"/>
<evidence type="ECO:0000256" key="9">
    <source>
        <dbReference type="PIRNR" id="PIRNR000094"/>
    </source>
</evidence>
<evidence type="ECO:0000256" key="7">
    <source>
        <dbReference type="ARBA" id="ARBA00023160"/>
    </source>
</evidence>
<dbReference type="SUPFAM" id="SSF51735">
    <property type="entry name" value="NAD(P)-binding Rossmann-fold domains"/>
    <property type="match status" value="1"/>
</dbReference>
<dbReference type="Gene3D" id="3.40.50.720">
    <property type="entry name" value="NAD(P)-binding Rossmann-like Domain"/>
    <property type="match status" value="1"/>
</dbReference>
<dbReference type="EC" id="1.3.1.9" evidence="9"/>
<dbReference type="PANTHER" id="PTHR43159:SF2">
    <property type="entry name" value="ENOYL-[ACYL-CARRIER-PROTEIN] REDUCTASE [NADH], CHLOROPLASTIC"/>
    <property type="match status" value="1"/>
</dbReference>
<proteinExistence type="inferred from homology"/>
<evidence type="ECO:0000256" key="5">
    <source>
        <dbReference type="ARBA" id="ARBA00023002"/>
    </source>
</evidence>
<evidence type="ECO:0000256" key="10">
    <source>
        <dbReference type="PIRSR" id="PIRSR000094-2"/>
    </source>
</evidence>
<dbReference type="NCBIfam" id="NF005717">
    <property type="entry name" value="PRK07533.1"/>
    <property type="match status" value="1"/>
</dbReference>
<dbReference type="AlphaFoldDB" id="A0A1Y6CUI1"/>
<reference evidence="12 13" key="1">
    <citation type="submission" date="2017-04" db="EMBL/GenBank/DDBJ databases">
        <authorList>
            <person name="Afonso C.L."/>
            <person name="Miller P.J."/>
            <person name="Scott M.A."/>
            <person name="Spackman E."/>
            <person name="Goraichik I."/>
            <person name="Dimitrov K.M."/>
            <person name="Suarez D.L."/>
            <person name="Swayne D.E."/>
        </authorList>
    </citation>
    <scope>NUCLEOTIDE SEQUENCE [LARGE SCALE GENOMIC DNA]</scope>
    <source>
        <strain evidence="12 13">USBA 355</strain>
    </source>
</reference>
<evidence type="ECO:0000256" key="1">
    <source>
        <dbReference type="ARBA" id="ARBA00005194"/>
    </source>
</evidence>
<dbReference type="InterPro" id="IPR036291">
    <property type="entry name" value="NAD(P)-bd_dom_sf"/>
</dbReference>
<keyword evidence="5 9" id="KW-0560">Oxidoreductase</keyword>
<sequence length="264" mass="28083">MALFSLDGKRGLVVGVANEHSIGWGCAAALRAQGAEVALTYLNDRAKPWVAPLAERLEAPLLLPCDVREPGQLEAAFDAVARAWGRLDFLVHSIAYAPKEDLHGRLVDSSRDGFALAMDVSCHSFLRMAKLAEPLMTAPGPSGAPAGGTLLTVSFYGAEKVVEHYNLMGPVKAALEASVRYLAAELGPQNIRVHALSPGPLLTRAASGLDRFDELLDRARRHSPEGRLVTIEEIGALAAYLCSDAARSLTGETVHVDAGYHVVG</sequence>
<keyword evidence="9 11" id="KW-0520">NAD</keyword>
<keyword evidence="6" id="KW-0443">Lipid metabolism</keyword>
<dbReference type="STRING" id="560819.SAMN05428998_1383"/>
<keyword evidence="13" id="KW-1185">Reference proteome</keyword>
<dbReference type="EMBL" id="FWZX01000038">
    <property type="protein sequence ID" value="SMF78075.1"/>
    <property type="molecule type" value="Genomic_DNA"/>
</dbReference>
<keyword evidence="4" id="KW-0276">Fatty acid metabolism</keyword>
<gene>
    <name evidence="12" type="ORF">SAMN05428998_1383</name>
</gene>
<dbReference type="CDD" id="cd05372">
    <property type="entry name" value="ENR_SDR"/>
    <property type="match status" value="1"/>
</dbReference>
<dbReference type="RefSeq" id="WP_085126106.1">
    <property type="nucleotide sequence ID" value="NZ_FWZX01000038.1"/>
</dbReference>
<dbReference type="InterPro" id="IPR014358">
    <property type="entry name" value="Enoyl-ACP_Rdtase_NADH"/>
</dbReference>
<evidence type="ECO:0000256" key="2">
    <source>
        <dbReference type="ARBA" id="ARBA00009233"/>
    </source>
</evidence>
<evidence type="ECO:0000256" key="11">
    <source>
        <dbReference type="PIRSR" id="PIRSR000094-3"/>
    </source>
</evidence>
<dbReference type="PRINTS" id="PR00081">
    <property type="entry name" value="GDHRDH"/>
</dbReference>
<comment type="similarity">
    <text evidence="2 9">Belongs to the short-chain dehydrogenases/reductases (SDR) family. FabI subfamily.</text>
</comment>
<keyword evidence="7 9" id="KW-0275">Fatty acid biosynthesis</keyword>
<evidence type="ECO:0000256" key="4">
    <source>
        <dbReference type="ARBA" id="ARBA00022832"/>
    </source>
</evidence>
<feature type="binding site" evidence="11">
    <location>
        <position position="94"/>
    </location>
    <ligand>
        <name>NAD(+)</name>
        <dbReference type="ChEBI" id="CHEBI:57540"/>
    </ligand>
</feature>
<feature type="binding site" evidence="11">
    <location>
        <begin position="21"/>
        <end position="22"/>
    </location>
    <ligand>
        <name>NAD(+)</name>
        <dbReference type="ChEBI" id="CHEBI:57540"/>
    </ligand>
</feature>
<feature type="binding site" evidence="11">
    <location>
        <position position="172"/>
    </location>
    <ligand>
        <name>NAD(+)</name>
        <dbReference type="ChEBI" id="CHEBI:57540"/>
    </ligand>
</feature>
<dbReference type="PANTHER" id="PTHR43159">
    <property type="entry name" value="ENOYL-[ACYL-CARRIER-PROTEIN] REDUCTASE"/>
    <property type="match status" value="1"/>
</dbReference>
<evidence type="ECO:0000256" key="3">
    <source>
        <dbReference type="ARBA" id="ARBA00022516"/>
    </source>
</evidence>
<evidence type="ECO:0000313" key="13">
    <source>
        <dbReference type="Proteomes" id="UP000192917"/>
    </source>
</evidence>
<evidence type="ECO:0000256" key="6">
    <source>
        <dbReference type="ARBA" id="ARBA00023098"/>
    </source>
</evidence>
<dbReference type="Proteomes" id="UP000192917">
    <property type="component" value="Unassembled WGS sequence"/>
</dbReference>
<keyword evidence="3 9" id="KW-0444">Lipid biosynthesis</keyword>
<name>A0A1Y6CUI1_9PROT</name>
<accession>A0A1Y6CUI1</accession>
<dbReference type="InterPro" id="IPR002347">
    <property type="entry name" value="SDR_fam"/>
</dbReference>
<organism evidence="12 13">
    <name type="scientific">Tistlia consotensis USBA 355</name>
    <dbReference type="NCBI Taxonomy" id="560819"/>
    <lineage>
        <taxon>Bacteria</taxon>
        <taxon>Pseudomonadati</taxon>
        <taxon>Pseudomonadota</taxon>
        <taxon>Alphaproteobacteria</taxon>
        <taxon>Rhodospirillales</taxon>
        <taxon>Rhodovibrionaceae</taxon>
        <taxon>Tistlia</taxon>
    </lineage>
</organism>
<dbReference type="PIRSF" id="PIRSF000094">
    <property type="entry name" value="Enoyl-ACP_rdct"/>
    <property type="match status" value="1"/>
</dbReference>
<comment type="pathway">
    <text evidence="1">Lipid metabolism; fatty acid biosynthesis.</text>
</comment>
<dbReference type="Pfam" id="PF13561">
    <property type="entry name" value="adh_short_C2"/>
    <property type="match status" value="1"/>
</dbReference>
<feature type="binding site" evidence="10">
    <location>
        <position position="97"/>
    </location>
    <ligand>
        <name>substrate</name>
    </ligand>
</feature>
<protein>
    <recommendedName>
        <fullName evidence="9">Enoyl-[acyl-carrier-protein] reductase [NADH]</fullName>
        <ecNumber evidence="9">1.3.1.9</ecNumber>
    </recommendedName>
</protein>
<dbReference type="GO" id="GO:0004318">
    <property type="term" value="F:enoyl-[acyl-carrier-protein] reductase (NADH) activity"/>
    <property type="evidence" value="ECO:0007669"/>
    <property type="project" value="UniProtKB-EC"/>
</dbReference>
<comment type="catalytic activity">
    <reaction evidence="8 9">
        <text>a 2,3-saturated acyl-[ACP] + NAD(+) = a (2E)-enoyl-[ACP] + NADH + H(+)</text>
        <dbReference type="Rhea" id="RHEA:10240"/>
        <dbReference type="Rhea" id="RHEA-COMP:9925"/>
        <dbReference type="Rhea" id="RHEA-COMP:9926"/>
        <dbReference type="ChEBI" id="CHEBI:15378"/>
        <dbReference type="ChEBI" id="CHEBI:57540"/>
        <dbReference type="ChEBI" id="CHEBI:57945"/>
        <dbReference type="ChEBI" id="CHEBI:78784"/>
        <dbReference type="ChEBI" id="CHEBI:78785"/>
        <dbReference type="EC" id="1.3.1.9"/>
    </reaction>
</comment>
<evidence type="ECO:0000313" key="12">
    <source>
        <dbReference type="EMBL" id="SMF78075.1"/>
    </source>
</evidence>
<feature type="binding site" evidence="11">
    <location>
        <begin position="66"/>
        <end position="67"/>
    </location>
    <ligand>
        <name>NAD(+)</name>
        <dbReference type="ChEBI" id="CHEBI:57540"/>
    </ligand>
</feature>